<dbReference type="SMART" id="SM00642">
    <property type="entry name" value="Aamy"/>
    <property type="match status" value="1"/>
</dbReference>
<evidence type="ECO:0000256" key="4">
    <source>
        <dbReference type="ARBA" id="ARBA00022801"/>
    </source>
</evidence>
<keyword evidence="6" id="KW-0326">Glycosidase</keyword>
<dbReference type="InterPro" id="IPR017853">
    <property type="entry name" value="GH"/>
</dbReference>
<evidence type="ECO:0000256" key="6">
    <source>
        <dbReference type="ARBA" id="ARBA00023295"/>
    </source>
</evidence>
<accession>A0A6G1IKJ6</accession>
<evidence type="ECO:0000256" key="2">
    <source>
        <dbReference type="ARBA" id="ARBA00008061"/>
    </source>
</evidence>
<dbReference type="PIRSF" id="PIRSF001021">
    <property type="entry name" value="Alph-amls_thrmst"/>
    <property type="match status" value="1"/>
</dbReference>
<protein>
    <submittedName>
        <fullName evidence="8">Glycoside hydrolase family 13 protein</fullName>
    </submittedName>
</protein>
<dbReference type="Pfam" id="PF00128">
    <property type="entry name" value="Alpha-amylase"/>
    <property type="match status" value="1"/>
</dbReference>
<keyword evidence="5" id="KW-0119">Carbohydrate metabolism</keyword>
<dbReference type="SUPFAM" id="SSF51011">
    <property type="entry name" value="Glycosyl hydrolase domain"/>
    <property type="match status" value="2"/>
</dbReference>
<sequence>MHDNPTIFQSFEWNLPAEQKHYQRLLGVLPKLHSLGVNALWLPPACKAGNSTGNGYDIYDLYDLGEFDQRGSRATKWGPKEDLVALAAKAKELDVGLYFDAVFNHRCGGDTKETVHAVEVDPKNRCKDLCRPKEVEVWLRLHFAGRDGEYSSLQYDWRMFNASDWDDRSHKPGIYKIVDGGKCWAKDVSKEWGNGDYLIFNNLDYTNKELREDVKNWGVWVVEHLGLAGFRLDAMQHFSQRFSTNWIKHVRRNVNCDIFVVGEYWNGDVDILTDFLKGSPSDLYLYDAPLLYNLAHLSWSKSPDLRTVFERTLVKARPHNAVTLVMNHDTQKGQVMDTPVHPAFTSLAYALILFREAGYPCVFYGDLYGISKPFPSPPTCGGKLADLILARKLYAYGEQHDYFQDAHCIGWVRRGLSRGGTSRAAGMAVVMSWAGDNTGRPNHKQSSLKRPSWLRRLSSLTEKFGKVRGGSHHYHKKMDVGAQHAGEVWADVLGGSLGKVTIDHGGYGMFPCQRNSVAIYVSESAEGRERFPVNFESNIGD</sequence>
<dbReference type="GO" id="GO:0005509">
    <property type="term" value="F:calcium ion binding"/>
    <property type="evidence" value="ECO:0007669"/>
    <property type="project" value="InterPro"/>
</dbReference>
<dbReference type="OrthoDB" id="550577at2759"/>
<organism evidence="8 9">
    <name type="scientific">Lentithecium fluviatile CBS 122367</name>
    <dbReference type="NCBI Taxonomy" id="1168545"/>
    <lineage>
        <taxon>Eukaryota</taxon>
        <taxon>Fungi</taxon>
        <taxon>Dikarya</taxon>
        <taxon>Ascomycota</taxon>
        <taxon>Pezizomycotina</taxon>
        <taxon>Dothideomycetes</taxon>
        <taxon>Pleosporomycetidae</taxon>
        <taxon>Pleosporales</taxon>
        <taxon>Massarineae</taxon>
        <taxon>Lentitheciaceae</taxon>
        <taxon>Lentithecium</taxon>
    </lineage>
</organism>
<name>A0A6G1IKJ6_9PLEO</name>
<dbReference type="InterPro" id="IPR013780">
    <property type="entry name" value="Glyco_hydro_b"/>
</dbReference>
<dbReference type="CDD" id="cd11318">
    <property type="entry name" value="AmyAc_bac_fung_AmyA"/>
    <property type="match status" value="1"/>
</dbReference>
<evidence type="ECO:0000313" key="9">
    <source>
        <dbReference type="Proteomes" id="UP000799291"/>
    </source>
</evidence>
<comment type="cofactor">
    <cofactor evidence="1">
        <name>Ca(2+)</name>
        <dbReference type="ChEBI" id="CHEBI:29108"/>
    </cofactor>
</comment>
<keyword evidence="3" id="KW-0479">Metal-binding</keyword>
<dbReference type="Gene3D" id="2.40.30.140">
    <property type="match status" value="1"/>
</dbReference>
<keyword evidence="9" id="KW-1185">Reference proteome</keyword>
<dbReference type="InterPro" id="IPR006047">
    <property type="entry name" value="GH13_cat_dom"/>
</dbReference>
<feature type="domain" description="Glycosyl hydrolase family 13 catalytic" evidence="7">
    <location>
        <begin position="5"/>
        <end position="391"/>
    </location>
</feature>
<dbReference type="PANTHER" id="PTHR43447">
    <property type="entry name" value="ALPHA-AMYLASE"/>
    <property type="match status" value="1"/>
</dbReference>
<dbReference type="AlphaFoldDB" id="A0A6G1IKJ6"/>
<dbReference type="Gene3D" id="2.60.40.1180">
    <property type="entry name" value="Golgi alpha-mannosidase II"/>
    <property type="match status" value="2"/>
</dbReference>
<keyword evidence="4 8" id="KW-0378">Hydrolase</keyword>
<reference evidence="8" key="1">
    <citation type="journal article" date="2020" name="Stud. Mycol.">
        <title>101 Dothideomycetes genomes: a test case for predicting lifestyles and emergence of pathogens.</title>
        <authorList>
            <person name="Haridas S."/>
            <person name="Albert R."/>
            <person name="Binder M."/>
            <person name="Bloem J."/>
            <person name="Labutti K."/>
            <person name="Salamov A."/>
            <person name="Andreopoulos B."/>
            <person name="Baker S."/>
            <person name="Barry K."/>
            <person name="Bills G."/>
            <person name="Bluhm B."/>
            <person name="Cannon C."/>
            <person name="Castanera R."/>
            <person name="Culley D."/>
            <person name="Daum C."/>
            <person name="Ezra D."/>
            <person name="Gonzalez J."/>
            <person name="Henrissat B."/>
            <person name="Kuo A."/>
            <person name="Liang C."/>
            <person name="Lipzen A."/>
            <person name="Lutzoni F."/>
            <person name="Magnuson J."/>
            <person name="Mondo S."/>
            <person name="Nolan M."/>
            <person name="Ohm R."/>
            <person name="Pangilinan J."/>
            <person name="Park H.-J."/>
            <person name="Ramirez L."/>
            <person name="Alfaro M."/>
            <person name="Sun H."/>
            <person name="Tritt A."/>
            <person name="Yoshinaga Y."/>
            <person name="Zwiers L.-H."/>
            <person name="Turgeon B."/>
            <person name="Goodwin S."/>
            <person name="Spatafora J."/>
            <person name="Crous P."/>
            <person name="Grigoriev I."/>
        </authorList>
    </citation>
    <scope>NUCLEOTIDE SEQUENCE</scope>
    <source>
        <strain evidence="8">CBS 122367</strain>
    </source>
</reference>
<evidence type="ECO:0000256" key="3">
    <source>
        <dbReference type="ARBA" id="ARBA00022723"/>
    </source>
</evidence>
<dbReference type="NCBIfam" id="NF006969">
    <property type="entry name" value="PRK09441.1-2"/>
    <property type="match status" value="1"/>
</dbReference>
<evidence type="ECO:0000256" key="1">
    <source>
        <dbReference type="ARBA" id="ARBA00001913"/>
    </source>
</evidence>
<dbReference type="GO" id="GO:0004553">
    <property type="term" value="F:hydrolase activity, hydrolyzing O-glycosyl compounds"/>
    <property type="evidence" value="ECO:0007669"/>
    <property type="project" value="InterPro"/>
</dbReference>
<evidence type="ECO:0000313" key="8">
    <source>
        <dbReference type="EMBL" id="KAF2678618.1"/>
    </source>
</evidence>
<proteinExistence type="inferred from homology"/>
<dbReference type="EMBL" id="MU005611">
    <property type="protein sequence ID" value="KAF2678618.1"/>
    <property type="molecule type" value="Genomic_DNA"/>
</dbReference>
<gene>
    <name evidence="8" type="ORF">K458DRAFT_480854</name>
</gene>
<dbReference type="InterPro" id="IPR013776">
    <property type="entry name" value="A-amylase_thermo"/>
</dbReference>
<evidence type="ECO:0000259" key="7">
    <source>
        <dbReference type="SMART" id="SM00642"/>
    </source>
</evidence>
<dbReference type="Gene3D" id="3.20.20.80">
    <property type="entry name" value="Glycosidases"/>
    <property type="match status" value="1"/>
</dbReference>
<evidence type="ECO:0000256" key="5">
    <source>
        <dbReference type="ARBA" id="ARBA00023277"/>
    </source>
</evidence>
<dbReference type="SUPFAM" id="SSF51445">
    <property type="entry name" value="(Trans)glycosidases"/>
    <property type="match status" value="1"/>
</dbReference>
<dbReference type="GO" id="GO:0005975">
    <property type="term" value="P:carbohydrate metabolic process"/>
    <property type="evidence" value="ECO:0007669"/>
    <property type="project" value="InterPro"/>
</dbReference>
<comment type="similarity">
    <text evidence="2">Belongs to the glycosyl hydrolase 13 family.</text>
</comment>
<dbReference type="Proteomes" id="UP000799291">
    <property type="component" value="Unassembled WGS sequence"/>
</dbReference>